<feature type="region of interest" description="Disordered" evidence="1">
    <location>
        <begin position="194"/>
        <end position="268"/>
    </location>
</feature>
<dbReference type="eggNOG" id="ENOG502RE6B">
    <property type="taxonomic scope" value="Eukaryota"/>
</dbReference>
<feature type="compositionally biased region" description="Low complexity" evidence="1">
    <location>
        <begin position="1"/>
        <end position="18"/>
    </location>
</feature>
<protein>
    <recommendedName>
        <fullName evidence="4">Zn(2)-C6 fungal-type domain-containing protein</fullName>
    </recommendedName>
</protein>
<dbReference type="OrthoDB" id="2556652at2759"/>
<organism evidence="2 3">
    <name type="scientific">Sporisorium reilianum (strain SRZ2)</name>
    <name type="common">Maize head smut fungus</name>
    <dbReference type="NCBI Taxonomy" id="999809"/>
    <lineage>
        <taxon>Eukaryota</taxon>
        <taxon>Fungi</taxon>
        <taxon>Dikarya</taxon>
        <taxon>Basidiomycota</taxon>
        <taxon>Ustilaginomycotina</taxon>
        <taxon>Ustilaginomycetes</taxon>
        <taxon>Ustilaginales</taxon>
        <taxon>Ustilaginaceae</taxon>
        <taxon>Sporisorium</taxon>
    </lineage>
</organism>
<dbReference type="VEuPathDB" id="FungiDB:sr06446"/>
<gene>
    <name evidence="2" type="ORF">sr06446</name>
</gene>
<proteinExistence type="predicted"/>
<sequence>MRISSSPDAIPAALAAASQTEPPSPSTQDSQTAVPPKSEPRQVASIASSSQLTTKRFGDMPRYKVDVDWLDACDNCIQNGKRCRSAAGSTLYMKSCYNCHIRHWTCEIEGERVFKRPPPTAKQLKRKAEYEVRKRTKAKSSESSSTAKQKAKTPAQPTRKVGKIRLRNNGRFVKAAVHTPVLLSAASGISAAEAQEGTADKTPAQPASQAETAGPTTRKAAKKAAQQAPNTTVEQQETSASGAREGASSSTGAQSLPSDLDDTDLASKGAPNAHVEQYAMGLIKDISAGIKRCQARMAQFQDFRTGLVILEMALQVLVSDLAKVLTPDNSSLDGSSPAHWILPQLKDYLQSILLVCQTASERPDGKELDEAEKSARQVGAIVTSETVLDRCLTLISTHVGEEAL</sequence>
<dbReference type="AlphaFoldDB" id="E6ZLR3"/>
<evidence type="ECO:0008006" key="4">
    <source>
        <dbReference type="Google" id="ProtNLM"/>
    </source>
</evidence>
<dbReference type="Proteomes" id="UP000008867">
    <property type="component" value="Chromosome 1"/>
</dbReference>
<feature type="compositionally biased region" description="Low complexity" evidence="1">
    <location>
        <begin position="141"/>
        <end position="158"/>
    </location>
</feature>
<accession>E6ZLR3</accession>
<feature type="region of interest" description="Disordered" evidence="1">
    <location>
        <begin position="1"/>
        <end position="50"/>
    </location>
</feature>
<keyword evidence="3" id="KW-1185">Reference proteome</keyword>
<feature type="region of interest" description="Disordered" evidence="1">
    <location>
        <begin position="117"/>
        <end position="167"/>
    </location>
</feature>
<name>E6ZLR3_SPORE</name>
<dbReference type="EMBL" id="FQ311430">
    <property type="protein sequence ID" value="CBQ67379.1"/>
    <property type="molecule type" value="Genomic_DNA"/>
</dbReference>
<feature type="compositionally biased region" description="Low complexity" evidence="1">
    <location>
        <begin position="237"/>
        <end position="253"/>
    </location>
</feature>
<evidence type="ECO:0000313" key="3">
    <source>
        <dbReference type="Proteomes" id="UP000008867"/>
    </source>
</evidence>
<feature type="compositionally biased region" description="Polar residues" evidence="1">
    <location>
        <begin position="205"/>
        <end position="215"/>
    </location>
</feature>
<dbReference type="HOGENOM" id="CLU_622762_0_0_1"/>
<evidence type="ECO:0000313" key="2">
    <source>
        <dbReference type="EMBL" id="CBQ67379.1"/>
    </source>
</evidence>
<reference evidence="2 3" key="1">
    <citation type="journal article" date="2010" name="Science">
        <title>Pathogenicity determinants in smut fungi revealed by genome comparison.</title>
        <authorList>
            <person name="Schirawski J."/>
            <person name="Mannhaupt G."/>
            <person name="Muench K."/>
            <person name="Brefort T."/>
            <person name="Schipper K."/>
            <person name="Doehlemann G."/>
            <person name="Di Stasio M."/>
            <person name="Roessel N."/>
            <person name="Mendoza-Mendoza A."/>
            <person name="Pester D."/>
            <person name="Mueller O."/>
            <person name="Winterberg B."/>
            <person name="Meyer E."/>
            <person name="Ghareeb H."/>
            <person name="Wollenberg T."/>
            <person name="Muensterkoetter M."/>
            <person name="Wong P."/>
            <person name="Walter M."/>
            <person name="Stukenbrock E."/>
            <person name="Gueldener U."/>
            <person name="Kahmann R."/>
        </authorList>
    </citation>
    <scope>NUCLEOTIDE SEQUENCE [LARGE SCALE GENOMIC DNA]</scope>
    <source>
        <strain evidence="3">SRZ2</strain>
    </source>
</reference>
<evidence type="ECO:0000256" key="1">
    <source>
        <dbReference type="SAM" id="MobiDB-lite"/>
    </source>
</evidence>